<reference evidence="3" key="2">
    <citation type="submission" date="2011-01" db="EMBL/GenBank/DDBJ databases">
        <title>The complete genome of Deinococcus maricopensis DSM 21211.</title>
        <authorList>
            <consortium name="US DOE Joint Genome Institute (JGI-PGF)"/>
            <person name="Lucas S."/>
            <person name="Copeland A."/>
            <person name="Lapidus A."/>
            <person name="Goodwin L."/>
            <person name="Pitluck S."/>
            <person name="Kyrpides N."/>
            <person name="Mavromatis K."/>
            <person name="Pagani I."/>
            <person name="Ivanova N."/>
            <person name="Ovchinnikova G."/>
            <person name="Zeytun A."/>
            <person name="Detter J.C."/>
            <person name="Han C."/>
            <person name="Land M."/>
            <person name="Hauser L."/>
            <person name="Markowitz V."/>
            <person name="Cheng J.-F."/>
            <person name="Hugenholtz P."/>
            <person name="Woyke T."/>
            <person name="Wu D."/>
            <person name="Pukall R."/>
            <person name="Gehrich-Schroeter G."/>
            <person name="Brambilla E."/>
            <person name="Klenk H.-P."/>
            <person name="Eisen J.A."/>
        </authorList>
    </citation>
    <scope>NUCLEOTIDE SEQUENCE [LARGE SCALE GENOMIC DNA]</scope>
    <source>
        <strain evidence="3">DSM 21211 / LMG 22137 / NRRL B-23946 / LB-34</strain>
    </source>
</reference>
<accession>E8UAY5</accession>
<keyword evidence="1" id="KW-1133">Transmembrane helix</keyword>
<proteinExistence type="predicted"/>
<feature type="transmembrane region" description="Helical" evidence="1">
    <location>
        <begin position="23"/>
        <end position="43"/>
    </location>
</feature>
<protein>
    <submittedName>
        <fullName evidence="2">Uncharacterized protein</fullName>
    </submittedName>
</protein>
<evidence type="ECO:0000256" key="1">
    <source>
        <dbReference type="SAM" id="Phobius"/>
    </source>
</evidence>
<keyword evidence="1" id="KW-0812">Transmembrane</keyword>
<reference evidence="2 3" key="1">
    <citation type="journal article" date="2011" name="Stand. Genomic Sci.">
        <title>Complete genome sequence of Deinococcus maricopensis type strain (LB-34).</title>
        <authorList>
            <person name="Pukall R."/>
            <person name="Zeytun A."/>
            <person name="Lucas S."/>
            <person name="Lapidus A."/>
            <person name="Hammon N."/>
            <person name="Deshpande S."/>
            <person name="Nolan M."/>
            <person name="Cheng J.F."/>
            <person name="Pitluck S."/>
            <person name="Liolios K."/>
            <person name="Pagani I."/>
            <person name="Mikhailova N."/>
            <person name="Ivanova N."/>
            <person name="Mavromatis K."/>
            <person name="Pati A."/>
            <person name="Tapia R."/>
            <person name="Han C."/>
            <person name="Goodwin L."/>
            <person name="Chen A."/>
            <person name="Palaniappan K."/>
            <person name="Land M."/>
            <person name="Hauser L."/>
            <person name="Chang Y.J."/>
            <person name="Jeffries C.D."/>
            <person name="Brambilla E.M."/>
            <person name="Rohde M."/>
            <person name="Goker M."/>
            <person name="Detter J.C."/>
            <person name="Woyke T."/>
            <person name="Bristow J."/>
            <person name="Eisen J.A."/>
            <person name="Markowitz V."/>
            <person name="Hugenholtz P."/>
            <person name="Kyrpides N.C."/>
            <person name="Klenk H.P."/>
        </authorList>
    </citation>
    <scope>NUCLEOTIDE SEQUENCE [LARGE SCALE GENOMIC DNA]</scope>
    <source>
        <strain evidence="3">DSM 21211 / LMG 22137 / NRRL B-23946 / LB-34</strain>
    </source>
</reference>
<keyword evidence="1" id="KW-0472">Membrane</keyword>
<name>E8UAY5_DEIML</name>
<evidence type="ECO:0000313" key="2">
    <source>
        <dbReference type="EMBL" id="ADV68224.1"/>
    </source>
</evidence>
<dbReference type="EMBL" id="CP002454">
    <property type="protein sequence ID" value="ADV68224.1"/>
    <property type="molecule type" value="Genomic_DNA"/>
</dbReference>
<keyword evidence="3" id="KW-1185">Reference proteome</keyword>
<dbReference type="RefSeq" id="WP_013557728.1">
    <property type="nucleotide sequence ID" value="NC_014958.1"/>
</dbReference>
<dbReference type="Proteomes" id="UP000008635">
    <property type="component" value="Chromosome"/>
</dbReference>
<organism evidence="2 3">
    <name type="scientific">Deinococcus maricopensis (strain DSM 21211 / LMG 22137 / NRRL B-23946 / LB-34)</name>
    <dbReference type="NCBI Taxonomy" id="709986"/>
    <lineage>
        <taxon>Bacteria</taxon>
        <taxon>Thermotogati</taxon>
        <taxon>Deinococcota</taxon>
        <taxon>Deinococci</taxon>
        <taxon>Deinococcales</taxon>
        <taxon>Deinococcaceae</taxon>
        <taxon>Deinococcus</taxon>
    </lineage>
</organism>
<evidence type="ECO:0000313" key="3">
    <source>
        <dbReference type="Proteomes" id="UP000008635"/>
    </source>
</evidence>
<dbReference type="AlphaFoldDB" id="E8UAY5"/>
<dbReference type="HOGENOM" id="CLU_203092_0_0_0"/>
<gene>
    <name evidence="2" type="ordered locus">Deima_2591</name>
</gene>
<sequence>MTTSKERDLEARLEAAFREHQTATLVAVTLGIVIGVGVAAYVLNRTRRPMLRMNPDDPEQPLFI</sequence>
<dbReference type="KEGG" id="dmr:Deima_2591"/>